<dbReference type="InterPro" id="IPR036259">
    <property type="entry name" value="MFS_trans_sf"/>
</dbReference>
<dbReference type="AlphaFoldDB" id="A0A2D3USC0"/>
<dbReference type="Gene3D" id="1.20.1250.20">
    <property type="entry name" value="MFS general substrate transporter like domains"/>
    <property type="match status" value="1"/>
</dbReference>
<reference evidence="11 12" key="1">
    <citation type="submission" date="2016-03" db="EMBL/GenBank/DDBJ databases">
        <authorList>
            <person name="Ploux O."/>
        </authorList>
    </citation>
    <scope>NUCLEOTIDE SEQUENCE [LARGE SCALE GENOMIC DNA]</scope>
    <source>
        <strain evidence="11 12">URUG2</strain>
    </source>
</reference>
<dbReference type="GO" id="GO:0015149">
    <property type="term" value="F:hexose transmembrane transporter activity"/>
    <property type="evidence" value="ECO:0007669"/>
    <property type="project" value="TreeGrafter"/>
</dbReference>
<dbReference type="RefSeq" id="XP_023623518.1">
    <property type="nucleotide sequence ID" value="XM_023767750.1"/>
</dbReference>
<evidence type="ECO:0000256" key="2">
    <source>
        <dbReference type="ARBA" id="ARBA00010992"/>
    </source>
</evidence>
<dbReference type="GeneID" id="35597675"/>
<keyword evidence="3 7" id="KW-0813">Transport</keyword>
<dbReference type="PRINTS" id="PR00171">
    <property type="entry name" value="SUGRTRNSPORT"/>
</dbReference>
<proteinExistence type="inferred from homology"/>
<dbReference type="Pfam" id="PF00083">
    <property type="entry name" value="Sugar_tr"/>
    <property type="match status" value="1"/>
</dbReference>
<keyword evidence="6 9" id="KW-0472">Membrane</keyword>
<dbReference type="OrthoDB" id="4540492at2759"/>
<dbReference type="InterPro" id="IPR005828">
    <property type="entry name" value="MFS_sugar_transport-like"/>
</dbReference>
<gene>
    <name evidence="11" type="ORF">RCC_02459</name>
</gene>
<dbReference type="STRING" id="112498.A0A2D3USC0"/>
<dbReference type="PROSITE" id="PS50850">
    <property type="entry name" value="MFS"/>
    <property type="match status" value="1"/>
</dbReference>
<feature type="transmembrane region" description="Helical" evidence="9">
    <location>
        <begin position="283"/>
        <end position="307"/>
    </location>
</feature>
<feature type="transmembrane region" description="Helical" evidence="9">
    <location>
        <begin position="131"/>
        <end position="148"/>
    </location>
</feature>
<feature type="transmembrane region" description="Helical" evidence="9">
    <location>
        <begin position="160"/>
        <end position="181"/>
    </location>
</feature>
<sequence>MPSTSNTSSSLTPTFLILLAISTLGPLLFGFHLAELNAPSKVLTCQDGKNLRPNHDPSSFLPPCIPTSPSQFGLITSSFTLGGLLGALSSGPVTASRGRLPTMVYASLFAIIGPICEALAPSIMLLTAGRLLSGIGAGAATVVVPIYIAEICPRGKSGLWGSATQIMTNLGILIALVLGLFWSRPGWWRWILAAGGVIAGLMMVGLLVGGVESPVWLKEKGREEEARRVERRIRGDGGPEVVVEQGEEQTTLLGDGDSSSPSPPAKSTLGPWGVLNDAESRRAVFAVCMMMLAQQFTGINSIIMYGVSLLSTILPTSSTALNIFVAALNLVVTTSCAPLSDSLGRKTCLLLSITGMGISSLLLAISIIHVIPALSIAAVIAFVASFGLGLGPIPFILASELVGSEAVGATQSWALAVSWSATFVVAQFFPVLNVWLGGGRVYFLFAGMALFFALFVRFFVPESRGMRDADEVWGRRKGSALED</sequence>
<dbReference type="EMBL" id="FJUY01000003">
    <property type="protein sequence ID" value="CZT16625.1"/>
    <property type="molecule type" value="Genomic_DNA"/>
</dbReference>
<evidence type="ECO:0000256" key="6">
    <source>
        <dbReference type="ARBA" id="ARBA00023136"/>
    </source>
</evidence>
<dbReference type="InterPro" id="IPR003663">
    <property type="entry name" value="Sugar/inositol_transpt"/>
</dbReference>
<evidence type="ECO:0000256" key="4">
    <source>
        <dbReference type="ARBA" id="ARBA00022692"/>
    </source>
</evidence>
<feature type="transmembrane region" description="Helical" evidence="9">
    <location>
        <begin position="349"/>
        <end position="371"/>
    </location>
</feature>
<dbReference type="Proteomes" id="UP000225277">
    <property type="component" value="Unassembled WGS sequence"/>
</dbReference>
<dbReference type="InterPro" id="IPR020846">
    <property type="entry name" value="MFS_dom"/>
</dbReference>
<evidence type="ECO:0000256" key="5">
    <source>
        <dbReference type="ARBA" id="ARBA00022989"/>
    </source>
</evidence>
<protein>
    <submittedName>
        <fullName evidence="11">Related to permease of the major facilitator superfamily</fullName>
    </submittedName>
</protein>
<dbReference type="NCBIfam" id="TIGR00879">
    <property type="entry name" value="SP"/>
    <property type="match status" value="1"/>
</dbReference>
<evidence type="ECO:0000313" key="12">
    <source>
        <dbReference type="Proteomes" id="UP000225277"/>
    </source>
</evidence>
<comment type="similarity">
    <text evidence="2 7">Belongs to the major facilitator superfamily. Sugar transporter (TC 2.A.1.1) family.</text>
</comment>
<feature type="transmembrane region" description="Helical" evidence="9">
    <location>
        <begin position="441"/>
        <end position="460"/>
    </location>
</feature>
<dbReference type="SUPFAM" id="SSF103473">
    <property type="entry name" value="MFS general substrate transporter"/>
    <property type="match status" value="1"/>
</dbReference>
<feature type="transmembrane region" description="Helical" evidence="9">
    <location>
        <begin position="319"/>
        <end position="337"/>
    </location>
</feature>
<organism evidence="11 12">
    <name type="scientific">Ramularia collo-cygni</name>
    <dbReference type="NCBI Taxonomy" id="112498"/>
    <lineage>
        <taxon>Eukaryota</taxon>
        <taxon>Fungi</taxon>
        <taxon>Dikarya</taxon>
        <taxon>Ascomycota</taxon>
        <taxon>Pezizomycotina</taxon>
        <taxon>Dothideomycetes</taxon>
        <taxon>Dothideomycetidae</taxon>
        <taxon>Mycosphaerellales</taxon>
        <taxon>Mycosphaerellaceae</taxon>
        <taxon>Ramularia</taxon>
    </lineage>
</organism>
<dbReference type="PANTHER" id="PTHR23503">
    <property type="entry name" value="SOLUTE CARRIER FAMILY 2"/>
    <property type="match status" value="1"/>
</dbReference>
<feature type="transmembrane region" description="Helical" evidence="9">
    <location>
        <begin position="413"/>
        <end position="435"/>
    </location>
</feature>
<evidence type="ECO:0000256" key="1">
    <source>
        <dbReference type="ARBA" id="ARBA00004141"/>
    </source>
</evidence>
<feature type="transmembrane region" description="Helical" evidence="9">
    <location>
        <begin position="103"/>
        <end position="125"/>
    </location>
</feature>
<evidence type="ECO:0000256" key="9">
    <source>
        <dbReference type="SAM" id="Phobius"/>
    </source>
</evidence>
<accession>A0A2D3USC0</accession>
<feature type="domain" description="Major facilitator superfamily (MFS) profile" evidence="10">
    <location>
        <begin position="18"/>
        <end position="464"/>
    </location>
</feature>
<feature type="transmembrane region" description="Helical" evidence="9">
    <location>
        <begin position="377"/>
        <end position="401"/>
    </location>
</feature>
<keyword evidence="5 9" id="KW-1133">Transmembrane helix</keyword>
<evidence type="ECO:0000256" key="8">
    <source>
        <dbReference type="SAM" id="MobiDB-lite"/>
    </source>
</evidence>
<dbReference type="PANTHER" id="PTHR23503:SF8">
    <property type="entry name" value="FACILITATED GLUCOSE TRANSPORTER PROTEIN 1"/>
    <property type="match status" value="1"/>
</dbReference>
<dbReference type="GO" id="GO:0016020">
    <property type="term" value="C:membrane"/>
    <property type="evidence" value="ECO:0007669"/>
    <property type="project" value="UniProtKB-SubCell"/>
</dbReference>
<evidence type="ECO:0000256" key="3">
    <source>
        <dbReference type="ARBA" id="ARBA00022448"/>
    </source>
</evidence>
<dbReference type="InterPro" id="IPR045263">
    <property type="entry name" value="GLUT"/>
</dbReference>
<evidence type="ECO:0000259" key="10">
    <source>
        <dbReference type="PROSITE" id="PS50850"/>
    </source>
</evidence>
<evidence type="ECO:0000313" key="11">
    <source>
        <dbReference type="EMBL" id="CZT16625.1"/>
    </source>
</evidence>
<feature type="transmembrane region" description="Helical" evidence="9">
    <location>
        <begin position="12"/>
        <end position="34"/>
    </location>
</feature>
<evidence type="ECO:0000256" key="7">
    <source>
        <dbReference type="RuleBase" id="RU003346"/>
    </source>
</evidence>
<keyword evidence="12" id="KW-1185">Reference proteome</keyword>
<feature type="transmembrane region" description="Helical" evidence="9">
    <location>
        <begin position="187"/>
        <end position="211"/>
    </location>
</feature>
<keyword evidence="4 9" id="KW-0812">Transmembrane</keyword>
<comment type="subcellular location">
    <subcellularLocation>
        <location evidence="1">Membrane</location>
        <topology evidence="1">Multi-pass membrane protein</topology>
    </subcellularLocation>
</comment>
<name>A0A2D3USC0_9PEZI</name>
<feature type="region of interest" description="Disordered" evidence="8">
    <location>
        <begin position="249"/>
        <end position="273"/>
    </location>
</feature>